<gene>
    <name evidence="1" type="ORF">BXY39_3731</name>
</gene>
<organism evidence="1 2">
    <name type="scientific">Eilatimonas milleporae</name>
    <dbReference type="NCBI Taxonomy" id="911205"/>
    <lineage>
        <taxon>Bacteria</taxon>
        <taxon>Pseudomonadati</taxon>
        <taxon>Pseudomonadota</taxon>
        <taxon>Alphaproteobacteria</taxon>
        <taxon>Kordiimonadales</taxon>
        <taxon>Kordiimonadaceae</taxon>
        <taxon>Eilatimonas</taxon>
    </lineage>
</organism>
<keyword evidence="2" id="KW-1185">Reference proteome</keyword>
<name>A0A3M0CER8_9PROT</name>
<protein>
    <submittedName>
        <fullName evidence="1">Uncharacterized protein</fullName>
    </submittedName>
</protein>
<evidence type="ECO:0000313" key="2">
    <source>
        <dbReference type="Proteomes" id="UP000271227"/>
    </source>
</evidence>
<comment type="caution">
    <text evidence="1">The sequence shown here is derived from an EMBL/GenBank/DDBJ whole genome shotgun (WGS) entry which is preliminary data.</text>
</comment>
<dbReference type="EMBL" id="REFR01000016">
    <property type="protein sequence ID" value="RMB01543.1"/>
    <property type="molecule type" value="Genomic_DNA"/>
</dbReference>
<proteinExistence type="predicted"/>
<sequence length="36" mass="4042">MKYLPQLLFIFSITMILAGLAQAQPATRIYVATTQQ</sequence>
<reference evidence="1 2" key="1">
    <citation type="submission" date="2018-10" db="EMBL/GenBank/DDBJ databases">
        <title>Genomic Encyclopedia of Archaeal and Bacterial Type Strains, Phase II (KMG-II): from individual species to whole genera.</title>
        <authorList>
            <person name="Goeker M."/>
        </authorList>
    </citation>
    <scope>NUCLEOTIDE SEQUENCE [LARGE SCALE GENOMIC DNA]</scope>
    <source>
        <strain evidence="1 2">DSM 25217</strain>
    </source>
</reference>
<evidence type="ECO:0000313" key="1">
    <source>
        <dbReference type="EMBL" id="RMB01543.1"/>
    </source>
</evidence>
<dbReference type="InParanoid" id="A0A3M0CER8"/>
<accession>A0A3M0CER8</accession>
<dbReference type="AlphaFoldDB" id="A0A3M0CER8"/>
<dbReference type="Proteomes" id="UP000271227">
    <property type="component" value="Unassembled WGS sequence"/>
</dbReference>